<accession>A0A165Q1P2</accession>
<dbReference type="InParanoid" id="A0A165Q1P2"/>
<name>A0A165Q1P2_EXIGL</name>
<keyword evidence="2" id="KW-1185">Reference proteome</keyword>
<gene>
    <name evidence="1" type="ORF">EXIGLDRAFT_701575</name>
</gene>
<dbReference type="EMBL" id="KV425885">
    <property type="protein sequence ID" value="KZW02962.1"/>
    <property type="molecule type" value="Genomic_DNA"/>
</dbReference>
<evidence type="ECO:0000313" key="2">
    <source>
        <dbReference type="Proteomes" id="UP000077266"/>
    </source>
</evidence>
<proteinExistence type="predicted"/>
<reference evidence="1 2" key="1">
    <citation type="journal article" date="2016" name="Mol. Biol. Evol.">
        <title>Comparative Genomics of Early-Diverging Mushroom-Forming Fungi Provides Insights into the Origins of Lignocellulose Decay Capabilities.</title>
        <authorList>
            <person name="Nagy L.G."/>
            <person name="Riley R."/>
            <person name="Tritt A."/>
            <person name="Adam C."/>
            <person name="Daum C."/>
            <person name="Floudas D."/>
            <person name="Sun H."/>
            <person name="Yadav J.S."/>
            <person name="Pangilinan J."/>
            <person name="Larsson K.H."/>
            <person name="Matsuura K."/>
            <person name="Barry K."/>
            <person name="Labutti K."/>
            <person name="Kuo R."/>
            <person name="Ohm R.A."/>
            <person name="Bhattacharya S.S."/>
            <person name="Shirouzu T."/>
            <person name="Yoshinaga Y."/>
            <person name="Martin F.M."/>
            <person name="Grigoriev I.V."/>
            <person name="Hibbett D.S."/>
        </authorList>
    </citation>
    <scope>NUCLEOTIDE SEQUENCE [LARGE SCALE GENOMIC DNA]</scope>
    <source>
        <strain evidence="1 2">HHB12029</strain>
    </source>
</reference>
<sequence length="100" mass="11415">MSSTLRAALSSCSSAWLSPALQSCPPYHSYTTLGHPLNHLLDRYCHYSDRPHVLLLVVNPRSRVPCSTVDDMWRNSRDLRSICTFVLQEDLPVTLRVEEM</sequence>
<protein>
    <submittedName>
        <fullName evidence="1">Uncharacterized protein</fullName>
    </submittedName>
</protein>
<dbReference type="Proteomes" id="UP000077266">
    <property type="component" value="Unassembled WGS sequence"/>
</dbReference>
<dbReference type="AlphaFoldDB" id="A0A165Q1P2"/>
<dbReference type="PROSITE" id="PS51257">
    <property type="entry name" value="PROKAR_LIPOPROTEIN"/>
    <property type="match status" value="1"/>
</dbReference>
<evidence type="ECO:0000313" key="1">
    <source>
        <dbReference type="EMBL" id="KZW02962.1"/>
    </source>
</evidence>
<organism evidence="1 2">
    <name type="scientific">Exidia glandulosa HHB12029</name>
    <dbReference type="NCBI Taxonomy" id="1314781"/>
    <lineage>
        <taxon>Eukaryota</taxon>
        <taxon>Fungi</taxon>
        <taxon>Dikarya</taxon>
        <taxon>Basidiomycota</taxon>
        <taxon>Agaricomycotina</taxon>
        <taxon>Agaricomycetes</taxon>
        <taxon>Auriculariales</taxon>
        <taxon>Exidiaceae</taxon>
        <taxon>Exidia</taxon>
    </lineage>
</organism>